<evidence type="ECO:0000313" key="2">
    <source>
        <dbReference type="EMBL" id="KAG5646392.1"/>
    </source>
</evidence>
<dbReference type="OrthoDB" id="10019231at2759"/>
<gene>
    <name evidence="2" type="ORF">DXG03_003715</name>
</gene>
<dbReference type="AlphaFoldDB" id="A0A9P7GG71"/>
<sequence length="181" mass="19758">MSCPDCTTGGLLPGKPTGTLSTQGAYLASGPSPGRAIILLTDGFGLPLKNSKILADDLAKELQCDVWVPDYFQGKLAMLPFERAYLHTKHLVFVGRPLLDVNALLLPDRAGVKIPALRVQAEGVFSECKGTSSFLEYEFKDYKGTAHGFAARPNLEIPEVKEAFERAFQQTVDWFAKTLPV</sequence>
<keyword evidence="3" id="KW-1185">Reference proteome</keyword>
<name>A0A9P7GG71_9AGAR</name>
<dbReference type="Pfam" id="PF01738">
    <property type="entry name" value="DLH"/>
    <property type="match status" value="1"/>
</dbReference>
<organism evidence="2 3">
    <name type="scientific">Asterophora parasitica</name>
    <dbReference type="NCBI Taxonomy" id="117018"/>
    <lineage>
        <taxon>Eukaryota</taxon>
        <taxon>Fungi</taxon>
        <taxon>Dikarya</taxon>
        <taxon>Basidiomycota</taxon>
        <taxon>Agaricomycotina</taxon>
        <taxon>Agaricomycetes</taxon>
        <taxon>Agaricomycetidae</taxon>
        <taxon>Agaricales</taxon>
        <taxon>Tricholomatineae</taxon>
        <taxon>Lyophyllaceae</taxon>
        <taxon>Asterophora</taxon>
    </lineage>
</organism>
<accession>A0A9P7GG71</accession>
<evidence type="ECO:0000259" key="1">
    <source>
        <dbReference type="Pfam" id="PF01738"/>
    </source>
</evidence>
<dbReference type="InterPro" id="IPR002925">
    <property type="entry name" value="Dienelactn_hydro"/>
</dbReference>
<feature type="domain" description="Dienelactone hydrolase" evidence="1">
    <location>
        <begin position="136"/>
        <end position="178"/>
    </location>
</feature>
<dbReference type="EMBL" id="JABCKV010000022">
    <property type="protein sequence ID" value="KAG5646392.1"/>
    <property type="molecule type" value="Genomic_DNA"/>
</dbReference>
<reference evidence="2" key="1">
    <citation type="submission" date="2020-07" db="EMBL/GenBank/DDBJ databases">
        <authorList>
            <person name="Nieuwenhuis M."/>
            <person name="Van De Peppel L.J.J."/>
        </authorList>
    </citation>
    <scope>NUCLEOTIDE SEQUENCE</scope>
    <source>
        <strain evidence="2">AP01</strain>
        <tissue evidence="2">Mycelium</tissue>
    </source>
</reference>
<dbReference type="PANTHER" id="PTHR17630:SF44">
    <property type="entry name" value="PROTEIN AIM2"/>
    <property type="match status" value="1"/>
</dbReference>
<reference evidence="2" key="2">
    <citation type="submission" date="2021-10" db="EMBL/GenBank/DDBJ databases">
        <title>Phylogenomics reveals ancestral predisposition of the termite-cultivated fungus Termitomyces towards a domesticated lifestyle.</title>
        <authorList>
            <person name="Auxier B."/>
            <person name="Grum-Grzhimaylo A."/>
            <person name="Cardenas M.E."/>
            <person name="Lodge J.D."/>
            <person name="Laessoe T."/>
            <person name="Pedersen O."/>
            <person name="Smith M.E."/>
            <person name="Kuyper T.W."/>
            <person name="Franco-Molano E.A."/>
            <person name="Baroni T.J."/>
            <person name="Aanen D.K."/>
        </authorList>
    </citation>
    <scope>NUCLEOTIDE SEQUENCE</scope>
    <source>
        <strain evidence="2">AP01</strain>
        <tissue evidence="2">Mycelium</tissue>
    </source>
</reference>
<dbReference type="Proteomes" id="UP000775547">
    <property type="component" value="Unassembled WGS sequence"/>
</dbReference>
<evidence type="ECO:0000313" key="3">
    <source>
        <dbReference type="Proteomes" id="UP000775547"/>
    </source>
</evidence>
<comment type="caution">
    <text evidence="2">The sequence shown here is derived from an EMBL/GenBank/DDBJ whole genome shotgun (WGS) entry which is preliminary data.</text>
</comment>
<dbReference type="PANTHER" id="PTHR17630">
    <property type="entry name" value="DIENELACTONE HYDROLASE"/>
    <property type="match status" value="1"/>
</dbReference>
<proteinExistence type="predicted"/>
<dbReference type="GO" id="GO:0016787">
    <property type="term" value="F:hydrolase activity"/>
    <property type="evidence" value="ECO:0007669"/>
    <property type="project" value="InterPro"/>
</dbReference>
<protein>
    <recommendedName>
        <fullName evidence="1">Dienelactone hydrolase domain-containing protein</fullName>
    </recommendedName>
</protein>